<evidence type="ECO:0000313" key="8">
    <source>
        <dbReference type="Proteomes" id="UP000625804"/>
    </source>
</evidence>
<organism evidence="7 8">
    <name type="scientific">Calidifontibacillus erzurumensis</name>
    <dbReference type="NCBI Taxonomy" id="2741433"/>
    <lineage>
        <taxon>Bacteria</taxon>
        <taxon>Bacillati</taxon>
        <taxon>Bacillota</taxon>
        <taxon>Bacilli</taxon>
        <taxon>Bacillales</taxon>
        <taxon>Bacillaceae</taxon>
        <taxon>Calidifontibacillus/Schinkia group</taxon>
        <taxon>Calidifontibacillus</taxon>
    </lineage>
</organism>
<gene>
    <name evidence="7" type="primary">cbiQ</name>
    <name evidence="7" type="ORF">HR057_02725</name>
</gene>
<proteinExistence type="predicted"/>
<feature type="transmembrane region" description="Helical" evidence="6">
    <location>
        <begin position="20"/>
        <end position="39"/>
    </location>
</feature>
<evidence type="ECO:0000256" key="3">
    <source>
        <dbReference type="ARBA" id="ARBA00022692"/>
    </source>
</evidence>
<evidence type="ECO:0000256" key="4">
    <source>
        <dbReference type="ARBA" id="ARBA00022989"/>
    </source>
</evidence>
<feature type="transmembrane region" description="Helical" evidence="6">
    <location>
        <begin position="195"/>
        <end position="211"/>
    </location>
</feature>
<feature type="transmembrane region" description="Helical" evidence="6">
    <location>
        <begin position="70"/>
        <end position="88"/>
    </location>
</feature>
<dbReference type="InterPro" id="IPR003339">
    <property type="entry name" value="ABC/ECF_trnsptr_transmembrane"/>
</dbReference>
<keyword evidence="2" id="KW-1003">Cell membrane</keyword>
<reference evidence="7" key="1">
    <citation type="submission" date="2020-06" db="EMBL/GenBank/DDBJ databases">
        <title>A novel thermopfilic bacterium from Erzurum, Turkey.</title>
        <authorList>
            <person name="Adiguzel A."/>
            <person name="Ay H."/>
            <person name="Baltaci M.O."/>
        </authorList>
    </citation>
    <scope>NUCLEOTIDE SEQUENCE</scope>
    <source>
        <strain evidence="7">P2</strain>
    </source>
</reference>
<feature type="transmembrane region" description="Helical" evidence="6">
    <location>
        <begin position="245"/>
        <end position="261"/>
    </location>
</feature>
<dbReference type="PANTHER" id="PTHR43723:SF1">
    <property type="entry name" value="COBALT TRANSPORT PROTEIN CBIQ"/>
    <property type="match status" value="1"/>
</dbReference>
<comment type="caution">
    <text evidence="7">The sequence shown here is derived from an EMBL/GenBank/DDBJ whole genome shotgun (WGS) entry which is preliminary data.</text>
</comment>
<keyword evidence="5 6" id="KW-0472">Membrane</keyword>
<dbReference type="Pfam" id="PF02361">
    <property type="entry name" value="CbiQ"/>
    <property type="match status" value="1"/>
</dbReference>
<dbReference type="InterPro" id="IPR052770">
    <property type="entry name" value="Cobalt_transport_CbiQ"/>
</dbReference>
<dbReference type="NCBIfam" id="TIGR02454">
    <property type="entry name" value="ECF_T_CbiQ"/>
    <property type="match status" value="1"/>
</dbReference>
<dbReference type="GO" id="GO:0006824">
    <property type="term" value="P:cobalt ion transport"/>
    <property type="evidence" value="ECO:0007669"/>
    <property type="project" value="InterPro"/>
</dbReference>
<evidence type="ECO:0000256" key="5">
    <source>
        <dbReference type="ARBA" id="ARBA00023136"/>
    </source>
</evidence>
<keyword evidence="8" id="KW-1185">Reference proteome</keyword>
<keyword evidence="4 6" id="KW-1133">Transmembrane helix</keyword>
<dbReference type="InterPro" id="IPR012809">
    <property type="entry name" value="ECF_CbiQ"/>
</dbReference>
<feature type="transmembrane region" description="Helical" evidence="6">
    <location>
        <begin position="45"/>
        <end position="63"/>
    </location>
</feature>
<keyword evidence="3 6" id="KW-0812">Transmembrane</keyword>
<feature type="transmembrane region" description="Helical" evidence="6">
    <location>
        <begin position="157"/>
        <end position="175"/>
    </location>
</feature>
<protein>
    <submittedName>
        <fullName evidence="7">Cobalt ECF transporter T component CbiQ</fullName>
    </submittedName>
</protein>
<comment type="subcellular location">
    <subcellularLocation>
        <location evidence="1">Cell membrane</location>
        <topology evidence="1">Multi-pass membrane protein</topology>
    </subcellularLocation>
</comment>
<dbReference type="GO" id="GO:0043190">
    <property type="term" value="C:ATP-binding cassette (ABC) transporter complex"/>
    <property type="evidence" value="ECO:0007669"/>
    <property type="project" value="InterPro"/>
</dbReference>
<evidence type="ECO:0000256" key="1">
    <source>
        <dbReference type="ARBA" id="ARBA00004651"/>
    </source>
</evidence>
<dbReference type="CDD" id="cd16914">
    <property type="entry name" value="EcfT"/>
    <property type="match status" value="1"/>
</dbReference>
<name>A0A8J8GEB4_9BACI</name>
<dbReference type="EMBL" id="JABTTE010000002">
    <property type="protein sequence ID" value="NSL50675.1"/>
    <property type="molecule type" value="Genomic_DNA"/>
</dbReference>
<dbReference type="AlphaFoldDB" id="A0A8J8GEB4"/>
<evidence type="ECO:0000256" key="6">
    <source>
        <dbReference type="SAM" id="Phobius"/>
    </source>
</evidence>
<dbReference type="Proteomes" id="UP000625804">
    <property type="component" value="Unassembled WGS sequence"/>
</dbReference>
<dbReference type="PANTHER" id="PTHR43723">
    <property type="entry name" value="COBALT TRANSPORT PROTEIN CBIQ"/>
    <property type="match status" value="1"/>
</dbReference>
<accession>A0A8J8GEB4</accession>
<sequence length="265" mass="31156">MKGMNLKLDTISYKNRFRNISASFKISAAFFVGLIAFISHVQVQLIVFFSTVIFLVLIAKIPFRFLCQWLLVPCLFLVVSLPALLINISPTALEFDEWFSIIKTNEWHVYISISSLESALEVITRSLSVFICVFALLVTTPFHQILHVFHKIGVPQVLLDIFVSMYRFIFIFLQSISEMHQVVLSRQGNLTWKRILHSAGLVLFQLFFKTFERYKKMSLVIESRGFSDRLFFPDRRVKLTPWKEMCYVFVFIILLIAFEWWCRNR</sequence>
<feature type="transmembrane region" description="Helical" evidence="6">
    <location>
        <begin position="122"/>
        <end position="145"/>
    </location>
</feature>
<evidence type="ECO:0000313" key="7">
    <source>
        <dbReference type="EMBL" id="NSL50675.1"/>
    </source>
</evidence>
<evidence type="ECO:0000256" key="2">
    <source>
        <dbReference type="ARBA" id="ARBA00022475"/>
    </source>
</evidence>